<evidence type="ECO:0000313" key="2">
    <source>
        <dbReference type="EMBL" id="SFD99004.1"/>
    </source>
</evidence>
<keyword evidence="2" id="KW-0560">Oxidoreductase</keyword>
<dbReference type="GO" id="GO:0051213">
    <property type="term" value="F:dioxygenase activity"/>
    <property type="evidence" value="ECO:0007669"/>
    <property type="project" value="UniProtKB-KW"/>
</dbReference>
<accession>A0A1I1WUY5</accession>
<dbReference type="Proteomes" id="UP000198855">
    <property type="component" value="Unassembled WGS sequence"/>
</dbReference>
<evidence type="ECO:0000313" key="3">
    <source>
        <dbReference type="Proteomes" id="UP000198855"/>
    </source>
</evidence>
<evidence type="ECO:0000259" key="1">
    <source>
        <dbReference type="PROSITE" id="PS51819"/>
    </source>
</evidence>
<dbReference type="PROSITE" id="PS51819">
    <property type="entry name" value="VOC"/>
    <property type="match status" value="1"/>
</dbReference>
<dbReference type="InterPro" id="IPR029068">
    <property type="entry name" value="Glyas_Bleomycin-R_OHBP_Dase"/>
</dbReference>
<dbReference type="EMBL" id="FOMT01000002">
    <property type="protein sequence ID" value="SFD99004.1"/>
    <property type="molecule type" value="Genomic_DNA"/>
</dbReference>
<name>A0A1I1WUY5_9BACL</name>
<reference evidence="3" key="1">
    <citation type="submission" date="2016-10" db="EMBL/GenBank/DDBJ databases">
        <authorList>
            <person name="Varghese N."/>
            <person name="Submissions S."/>
        </authorList>
    </citation>
    <scope>NUCLEOTIDE SEQUENCE [LARGE SCALE GENOMIC DNA]</scope>
    <source>
        <strain evidence="3">CGMCC 1.10784</strain>
    </source>
</reference>
<dbReference type="STRING" id="1045775.SAMN05216378_1893"/>
<dbReference type="OrthoDB" id="2703022at2"/>
<dbReference type="Gene3D" id="3.10.180.10">
    <property type="entry name" value="2,3-Dihydroxybiphenyl 1,2-Dioxygenase, domain 1"/>
    <property type="match status" value="1"/>
</dbReference>
<proteinExistence type="predicted"/>
<dbReference type="RefSeq" id="WP_091183931.1">
    <property type="nucleotide sequence ID" value="NZ_FOMT01000002.1"/>
</dbReference>
<feature type="domain" description="VOC" evidence="1">
    <location>
        <begin position="2"/>
        <end position="114"/>
    </location>
</feature>
<keyword evidence="2" id="KW-0223">Dioxygenase</keyword>
<keyword evidence="3" id="KW-1185">Reference proteome</keyword>
<gene>
    <name evidence="2" type="ORF">SAMN05216378_1893</name>
</gene>
<dbReference type="SUPFAM" id="SSF54593">
    <property type="entry name" value="Glyoxalase/Bleomycin resistance protein/Dihydroxybiphenyl dioxygenase"/>
    <property type="match status" value="1"/>
</dbReference>
<organism evidence="2 3">
    <name type="scientific">Paenibacillus catalpae</name>
    <dbReference type="NCBI Taxonomy" id="1045775"/>
    <lineage>
        <taxon>Bacteria</taxon>
        <taxon>Bacillati</taxon>
        <taxon>Bacillota</taxon>
        <taxon>Bacilli</taxon>
        <taxon>Bacillales</taxon>
        <taxon>Paenibacillaceae</taxon>
        <taxon>Paenibacillus</taxon>
    </lineage>
</organism>
<dbReference type="InterPro" id="IPR037523">
    <property type="entry name" value="VOC_core"/>
</dbReference>
<protein>
    <submittedName>
        <fullName evidence="2">Catechol-2,3-dioxygenase</fullName>
    </submittedName>
</protein>
<dbReference type="AlphaFoldDB" id="A0A1I1WUY5"/>
<sequence>MIIQRLELYTQVLTEQKNFYTRVLGMQMIGETADSFTVQAGYTRLTFKQANERNIYHFAFNIEENKWESAINYVKERTPLLSEGEDEVFHFEDWNAHACYFYDAGGNIVEFIARHNLVSQSAGPFSIQDLTGISELGMPVEAVADIVQYCSNELDLAPWRGNGTTFQPVGDEHGLFIVATVDRTWYPTQEEAEIAPFSITIAGPSDRKVVIPGYPYEITTSSSPVSLSPH</sequence>